<organism evidence="6 7">
    <name type="scientific">Olea europaea subsp. europaea</name>
    <dbReference type="NCBI Taxonomy" id="158383"/>
    <lineage>
        <taxon>Eukaryota</taxon>
        <taxon>Viridiplantae</taxon>
        <taxon>Streptophyta</taxon>
        <taxon>Embryophyta</taxon>
        <taxon>Tracheophyta</taxon>
        <taxon>Spermatophyta</taxon>
        <taxon>Magnoliopsida</taxon>
        <taxon>eudicotyledons</taxon>
        <taxon>Gunneridae</taxon>
        <taxon>Pentapetalae</taxon>
        <taxon>asterids</taxon>
        <taxon>lamiids</taxon>
        <taxon>Lamiales</taxon>
        <taxon>Oleaceae</taxon>
        <taxon>Oleeae</taxon>
        <taxon>Olea</taxon>
    </lineage>
</organism>
<dbReference type="OrthoDB" id="668540at2759"/>
<evidence type="ECO:0000256" key="4">
    <source>
        <dbReference type="PROSITE-ProRule" id="PRU00317"/>
    </source>
</evidence>
<dbReference type="Pfam" id="PF00806">
    <property type="entry name" value="PUF"/>
    <property type="match status" value="3"/>
</dbReference>
<feature type="repeat" description="Pumilio" evidence="4">
    <location>
        <begin position="79"/>
        <end position="109"/>
    </location>
</feature>
<feature type="domain" description="PUM-HD" evidence="5">
    <location>
        <begin position="1"/>
        <end position="109"/>
    </location>
</feature>
<dbReference type="PANTHER" id="PTHR12537">
    <property type="entry name" value="RNA BINDING PROTEIN PUMILIO-RELATED"/>
    <property type="match status" value="1"/>
</dbReference>
<keyword evidence="1" id="KW-0677">Repeat</keyword>
<dbReference type="Gene3D" id="1.25.10.10">
    <property type="entry name" value="Leucine-rich Repeat Variant"/>
    <property type="match status" value="1"/>
</dbReference>
<dbReference type="Gramene" id="OE9A065298T1">
    <property type="protein sequence ID" value="OE9A065298C1"/>
    <property type="gene ID" value="OE9A065298"/>
</dbReference>
<keyword evidence="2" id="KW-0810">Translation regulation</keyword>
<evidence type="ECO:0000256" key="2">
    <source>
        <dbReference type="ARBA" id="ARBA00022845"/>
    </source>
</evidence>
<sequence>MIAETLYFRIFTSLISADQYGSQFIQQKIETATTEKKDTVFHQIFPQALTLINDVFGNYVIQKAVQVVNVDEIIKMVEELDRHVMRCARDQNGNHVIQKCIECIPEEHI</sequence>
<dbReference type="GO" id="GO:0003729">
    <property type="term" value="F:mRNA binding"/>
    <property type="evidence" value="ECO:0007669"/>
    <property type="project" value="TreeGrafter"/>
</dbReference>
<evidence type="ECO:0000256" key="1">
    <source>
        <dbReference type="ARBA" id="ARBA00022737"/>
    </source>
</evidence>
<evidence type="ECO:0000256" key="3">
    <source>
        <dbReference type="ARBA" id="ARBA00022884"/>
    </source>
</evidence>
<dbReference type="InterPro" id="IPR016024">
    <property type="entry name" value="ARM-type_fold"/>
</dbReference>
<keyword evidence="7" id="KW-1185">Reference proteome</keyword>
<protein>
    <submittedName>
        <fullName evidence="6">Pumilio homolog 2-like</fullName>
    </submittedName>
</protein>
<keyword evidence="3" id="KW-0694">RNA-binding</keyword>
<dbReference type="PROSITE" id="PS50302">
    <property type="entry name" value="PUM"/>
    <property type="match status" value="2"/>
</dbReference>
<dbReference type="GO" id="GO:0006417">
    <property type="term" value="P:regulation of translation"/>
    <property type="evidence" value="ECO:0007669"/>
    <property type="project" value="UniProtKB-KW"/>
</dbReference>
<dbReference type="EMBL" id="CACTIH010007425">
    <property type="protein sequence ID" value="CAA3013187.1"/>
    <property type="molecule type" value="Genomic_DNA"/>
</dbReference>
<dbReference type="AlphaFoldDB" id="A0A8S0UC48"/>
<dbReference type="InterPro" id="IPR001313">
    <property type="entry name" value="Pumilio_RNA-bd_rpt"/>
</dbReference>
<accession>A0A8S0UC48</accession>
<dbReference type="Proteomes" id="UP000594638">
    <property type="component" value="Unassembled WGS sequence"/>
</dbReference>
<evidence type="ECO:0000259" key="5">
    <source>
        <dbReference type="PROSITE" id="PS50303"/>
    </source>
</evidence>
<feature type="repeat" description="Pumilio" evidence="4">
    <location>
        <begin position="43"/>
        <end position="78"/>
    </location>
</feature>
<gene>
    <name evidence="6" type="ORF">OLEA9_A065298</name>
</gene>
<dbReference type="InterPro" id="IPR033133">
    <property type="entry name" value="PUM-HD"/>
</dbReference>
<evidence type="ECO:0000313" key="7">
    <source>
        <dbReference type="Proteomes" id="UP000594638"/>
    </source>
</evidence>
<evidence type="ECO:0000313" key="6">
    <source>
        <dbReference type="EMBL" id="CAA3013187.1"/>
    </source>
</evidence>
<dbReference type="SMART" id="SM00025">
    <property type="entry name" value="Pumilio"/>
    <property type="match status" value="3"/>
</dbReference>
<dbReference type="PROSITE" id="PS50303">
    <property type="entry name" value="PUM_HD"/>
    <property type="match status" value="1"/>
</dbReference>
<dbReference type="GO" id="GO:0005737">
    <property type="term" value="C:cytoplasm"/>
    <property type="evidence" value="ECO:0007669"/>
    <property type="project" value="TreeGrafter"/>
</dbReference>
<comment type="caution">
    <text evidence="6">The sequence shown here is derived from an EMBL/GenBank/DDBJ whole genome shotgun (WGS) entry which is preliminary data.</text>
</comment>
<name>A0A8S0UC48_OLEEU</name>
<dbReference type="InterPro" id="IPR011989">
    <property type="entry name" value="ARM-like"/>
</dbReference>
<dbReference type="PANTHER" id="PTHR12537:SF128">
    <property type="entry name" value="PUMILIO HOMOLOG 1-RELATED"/>
    <property type="match status" value="1"/>
</dbReference>
<proteinExistence type="predicted"/>
<reference evidence="6 7" key="1">
    <citation type="submission" date="2019-12" db="EMBL/GenBank/DDBJ databases">
        <authorList>
            <person name="Alioto T."/>
            <person name="Alioto T."/>
            <person name="Gomez Garrido J."/>
        </authorList>
    </citation>
    <scope>NUCLEOTIDE SEQUENCE [LARGE SCALE GENOMIC DNA]</scope>
</reference>
<dbReference type="SUPFAM" id="SSF48371">
    <property type="entry name" value="ARM repeat"/>
    <property type="match status" value="1"/>
</dbReference>